<proteinExistence type="predicted"/>
<keyword evidence="2 4" id="KW-0238">DNA-binding</keyword>
<dbReference type="Proteomes" id="UP000656804">
    <property type="component" value="Unassembled WGS sequence"/>
</dbReference>
<dbReference type="InterPro" id="IPR001647">
    <property type="entry name" value="HTH_TetR"/>
</dbReference>
<dbReference type="Pfam" id="PF00440">
    <property type="entry name" value="TetR_N"/>
    <property type="match status" value="1"/>
</dbReference>
<evidence type="ECO:0000256" key="3">
    <source>
        <dbReference type="ARBA" id="ARBA00023163"/>
    </source>
</evidence>
<dbReference type="InterPro" id="IPR009057">
    <property type="entry name" value="Homeodomain-like_sf"/>
</dbReference>
<sequence>MVAAGLHLLEAGGLPAVTIAAVAAAAGTSNGALYHRFGDRNGLLLAMLDRALGDLEADTVEAFARTSEEPDDDRALEQLGCAAVAIFARRGAVMRAFLAGPAVSPQIEVRRREHSHRLATTVTGWLRDRLGASETQAQAAWRVVFALGASRALFADGDVSPVALSDDEMGAAIGRAVRALVT</sequence>
<evidence type="ECO:0000256" key="2">
    <source>
        <dbReference type="ARBA" id="ARBA00023125"/>
    </source>
</evidence>
<dbReference type="PANTHER" id="PTHR30055:SF234">
    <property type="entry name" value="HTH-TYPE TRANSCRIPTIONAL REGULATOR BETI"/>
    <property type="match status" value="1"/>
</dbReference>
<evidence type="ECO:0000256" key="1">
    <source>
        <dbReference type="ARBA" id="ARBA00023015"/>
    </source>
</evidence>
<dbReference type="GO" id="GO:0000976">
    <property type="term" value="F:transcription cis-regulatory region binding"/>
    <property type="evidence" value="ECO:0007669"/>
    <property type="project" value="TreeGrafter"/>
</dbReference>
<dbReference type="SUPFAM" id="SSF46689">
    <property type="entry name" value="Homeodomain-like"/>
    <property type="match status" value="1"/>
</dbReference>
<accession>A0A930V363</accession>
<protein>
    <submittedName>
        <fullName evidence="6">TetR/AcrR family transcriptional regulator</fullName>
    </submittedName>
</protein>
<keyword evidence="7" id="KW-1185">Reference proteome</keyword>
<dbReference type="PRINTS" id="PR00455">
    <property type="entry name" value="HTHTETR"/>
</dbReference>
<keyword evidence="1" id="KW-0805">Transcription regulation</keyword>
<reference evidence="6" key="1">
    <citation type="submission" date="2020-11" db="EMBL/GenBank/DDBJ databases">
        <title>Nocardioides sp. CBS4Y-1, whole genome shotgun sequence.</title>
        <authorList>
            <person name="Tuo L."/>
        </authorList>
    </citation>
    <scope>NUCLEOTIDE SEQUENCE</scope>
    <source>
        <strain evidence="6">CBS4Y-1</strain>
    </source>
</reference>
<evidence type="ECO:0000256" key="4">
    <source>
        <dbReference type="PROSITE-ProRule" id="PRU00335"/>
    </source>
</evidence>
<name>A0A930V363_9ACTN</name>
<dbReference type="PANTHER" id="PTHR30055">
    <property type="entry name" value="HTH-TYPE TRANSCRIPTIONAL REGULATOR RUTR"/>
    <property type="match status" value="1"/>
</dbReference>
<feature type="domain" description="HTH tetR-type" evidence="5">
    <location>
        <begin position="1"/>
        <end position="55"/>
    </location>
</feature>
<dbReference type="AlphaFoldDB" id="A0A930V363"/>
<dbReference type="PROSITE" id="PS50977">
    <property type="entry name" value="HTH_TETR_2"/>
    <property type="match status" value="1"/>
</dbReference>
<keyword evidence="3" id="KW-0804">Transcription</keyword>
<dbReference type="EMBL" id="JADIVZ010000005">
    <property type="protein sequence ID" value="MBF4162349.1"/>
    <property type="molecule type" value="Genomic_DNA"/>
</dbReference>
<evidence type="ECO:0000313" key="6">
    <source>
        <dbReference type="EMBL" id="MBF4162349.1"/>
    </source>
</evidence>
<evidence type="ECO:0000259" key="5">
    <source>
        <dbReference type="PROSITE" id="PS50977"/>
    </source>
</evidence>
<dbReference type="GO" id="GO:0003700">
    <property type="term" value="F:DNA-binding transcription factor activity"/>
    <property type="evidence" value="ECO:0007669"/>
    <property type="project" value="TreeGrafter"/>
</dbReference>
<evidence type="ECO:0000313" key="7">
    <source>
        <dbReference type="Proteomes" id="UP000656804"/>
    </source>
</evidence>
<gene>
    <name evidence="6" type="ORF">ISG29_11670</name>
</gene>
<comment type="caution">
    <text evidence="6">The sequence shown here is derived from an EMBL/GenBank/DDBJ whole genome shotgun (WGS) entry which is preliminary data.</text>
</comment>
<dbReference type="InterPro" id="IPR050109">
    <property type="entry name" value="HTH-type_TetR-like_transc_reg"/>
</dbReference>
<dbReference type="Gene3D" id="1.10.10.60">
    <property type="entry name" value="Homeodomain-like"/>
    <property type="match status" value="1"/>
</dbReference>
<dbReference type="Gene3D" id="1.10.357.10">
    <property type="entry name" value="Tetracycline Repressor, domain 2"/>
    <property type="match status" value="1"/>
</dbReference>
<feature type="DNA-binding region" description="H-T-H motif" evidence="4">
    <location>
        <begin position="18"/>
        <end position="37"/>
    </location>
</feature>
<organism evidence="6 7">
    <name type="scientific">Nocardioides acrostichi</name>
    <dbReference type="NCBI Taxonomy" id="2784339"/>
    <lineage>
        <taxon>Bacteria</taxon>
        <taxon>Bacillati</taxon>
        <taxon>Actinomycetota</taxon>
        <taxon>Actinomycetes</taxon>
        <taxon>Propionibacteriales</taxon>
        <taxon>Nocardioidaceae</taxon>
        <taxon>Nocardioides</taxon>
    </lineage>
</organism>